<feature type="compositionally biased region" description="Basic and acidic residues" evidence="1">
    <location>
        <begin position="13"/>
        <end position="24"/>
    </location>
</feature>
<gene>
    <name evidence="2" type="ORF">DVK44_17550</name>
</gene>
<feature type="compositionally biased region" description="Low complexity" evidence="1">
    <location>
        <begin position="1"/>
        <end position="12"/>
    </location>
</feature>
<dbReference type="Proteomes" id="UP000253868">
    <property type="component" value="Chromosome"/>
</dbReference>
<evidence type="ECO:0000313" key="3">
    <source>
        <dbReference type="Proteomes" id="UP000253868"/>
    </source>
</evidence>
<reference evidence="3" key="1">
    <citation type="submission" date="2018-07" db="EMBL/GenBank/DDBJ databases">
        <authorList>
            <person name="Zhao J."/>
        </authorList>
    </citation>
    <scope>NUCLEOTIDE SEQUENCE [LARGE SCALE GENOMIC DNA]</scope>
    <source>
        <strain evidence="3">GSSD-12</strain>
    </source>
</reference>
<dbReference type="AlphaFoldDB" id="A0A345HR50"/>
<evidence type="ECO:0000313" key="2">
    <source>
        <dbReference type="EMBL" id="AXG79174.1"/>
    </source>
</evidence>
<name>A0A345HR50_9ACTN</name>
<dbReference type="EMBL" id="CP031194">
    <property type="protein sequence ID" value="AXG79174.1"/>
    <property type="molecule type" value="Genomic_DNA"/>
</dbReference>
<accession>A0A345HR50</accession>
<sequence length="60" mass="6411">MPPQRSSSIGPDSSERDSSSEEPKPCSSPVEAYISEATACVQATIRREAPRWAWSTAASA</sequence>
<proteinExistence type="predicted"/>
<dbReference type="KEGG" id="spad:DVK44_17550"/>
<protein>
    <submittedName>
        <fullName evidence="2">Uncharacterized protein</fullName>
    </submittedName>
</protein>
<evidence type="ECO:0000256" key="1">
    <source>
        <dbReference type="SAM" id="MobiDB-lite"/>
    </source>
</evidence>
<feature type="region of interest" description="Disordered" evidence="1">
    <location>
        <begin position="1"/>
        <end position="29"/>
    </location>
</feature>
<organism evidence="2 3">
    <name type="scientific">Streptomyces paludis</name>
    <dbReference type="NCBI Taxonomy" id="2282738"/>
    <lineage>
        <taxon>Bacteria</taxon>
        <taxon>Bacillati</taxon>
        <taxon>Actinomycetota</taxon>
        <taxon>Actinomycetes</taxon>
        <taxon>Kitasatosporales</taxon>
        <taxon>Streptomycetaceae</taxon>
        <taxon>Streptomyces</taxon>
    </lineage>
</organism>
<keyword evidence="3" id="KW-1185">Reference proteome</keyword>